<proteinExistence type="predicted"/>
<name>A0A1U9UII6_CUPNE</name>
<dbReference type="Gene3D" id="3.40.1350.10">
    <property type="match status" value="1"/>
</dbReference>
<dbReference type="OrthoDB" id="9102212at2"/>
<dbReference type="Proteomes" id="UP000189627">
    <property type="component" value="Chromosome 1"/>
</dbReference>
<dbReference type="RefSeq" id="WP_123957856.1">
    <property type="nucleotide sequence ID" value="NZ_CP017757.2"/>
</dbReference>
<sequence length="262" mass="29561">MNLLLPLCPPRYPCVMEPDELGVPCGIEYEPFLRATGGAKGTNFAFMSEKTGRPIQCLSMGERAVAMLLEVDPWVRDYREQYVRASDELLAAIAENPSEPVLRNKVFTLDVVATYQTRHQMDREYETFSVKETRAEALKKANQRRFAREQEDAKSRGWAWRGIVKEEMNVPAVLAAARLIRWGGAFSYRDRQEVAMSLAELVTSMNTGQPLDELLEAIGRKLDISVVDDAYQFFSMAVCFGFLAVDLTKGLGTRMPVHLRGL</sequence>
<dbReference type="GO" id="GO:0003676">
    <property type="term" value="F:nucleic acid binding"/>
    <property type="evidence" value="ECO:0007669"/>
    <property type="project" value="InterPro"/>
</dbReference>
<dbReference type="InterPro" id="IPR011335">
    <property type="entry name" value="Restrct_endonuc-II-like"/>
</dbReference>
<organism evidence="1 2">
    <name type="scientific">Cupriavidus necator</name>
    <name type="common">Alcaligenes eutrophus</name>
    <name type="synonym">Ralstonia eutropha</name>
    <dbReference type="NCBI Taxonomy" id="106590"/>
    <lineage>
        <taxon>Bacteria</taxon>
        <taxon>Pseudomonadati</taxon>
        <taxon>Pseudomonadota</taxon>
        <taxon>Betaproteobacteria</taxon>
        <taxon>Burkholderiales</taxon>
        <taxon>Burkholderiaceae</taxon>
        <taxon>Cupriavidus</taxon>
    </lineage>
</organism>
<dbReference type="SUPFAM" id="SSF52980">
    <property type="entry name" value="Restriction endonuclease-like"/>
    <property type="match status" value="1"/>
</dbReference>
<accession>A0A1U9UII6</accession>
<evidence type="ECO:0000313" key="1">
    <source>
        <dbReference type="EMBL" id="AQV92576.1"/>
    </source>
</evidence>
<evidence type="ECO:0000313" key="2">
    <source>
        <dbReference type="Proteomes" id="UP000189627"/>
    </source>
</evidence>
<dbReference type="EMBL" id="CP017757">
    <property type="protein sequence ID" value="AQV92576.1"/>
    <property type="molecule type" value="Genomic_DNA"/>
</dbReference>
<gene>
    <name evidence="1" type="ORF">BJN34_01555</name>
</gene>
<dbReference type="AlphaFoldDB" id="A0A1U9UII6"/>
<protein>
    <submittedName>
        <fullName evidence="1">Uncharacterized protein</fullName>
    </submittedName>
</protein>
<reference evidence="2" key="1">
    <citation type="submission" date="2017-02" db="EMBL/GenBank/DDBJ databases">
        <title>Complete genome sequence of Cupriavidus necator strain NH9, a 3-chlorobenzoate degrader.</title>
        <authorList>
            <person name="Moriuchi R."/>
            <person name="Dohra H."/>
            <person name="Ogawa N."/>
        </authorList>
    </citation>
    <scope>NUCLEOTIDE SEQUENCE [LARGE SCALE GENOMIC DNA]</scope>
    <source>
        <strain evidence="2">NH9</strain>
    </source>
</reference>
<dbReference type="KEGG" id="cuh:BJN34_01555"/>
<dbReference type="InterPro" id="IPR011856">
    <property type="entry name" value="tRNA_endonuc-like_dom_sf"/>
</dbReference>